<dbReference type="Pfam" id="PF00561">
    <property type="entry name" value="Abhydrolase_1"/>
    <property type="match status" value="1"/>
</dbReference>
<dbReference type="Gene3D" id="3.40.50.1820">
    <property type="entry name" value="alpha/beta hydrolase"/>
    <property type="match status" value="1"/>
</dbReference>
<organism evidence="2 3">
    <name type="scientific">Ruegeria faecimaris</name>
    <dbReference type="NCBI Taxonomy" id="686389"/>
    <lineage>
        <taxon>Bacteria</taxon>
        <taxon>Pseudomonadati</taxon>
        <taxon>Pseudomonadota</taxon>
        <taxon>Alphaproteobacteria</taxon>
        <taxon>Rhodobacterales</taxon>
        <taxon>Roseobacteraceae</taxon>
        <taxon>Ruegeria</taxon>
    </lineage>
</organism>
<dbReference type="OrthoDB" id="9804723at2"/>
<dbReference type="AlphaFoldDB" id="A0A521CXG2"/>
<dbReference type="SUPFAM" id="SSF53474">
    <property type="entry name" value="alpha/beta-Hydrolases"/>
    <property type="match status" value="1"/>
</dbReference>
<evidence type="ECO:0000259" key="1">
    <source>
        <dbReference type="Pfam" id="PF00561"/>
    </source>
</evidence>
<dbReference type="RefSeq" id="WP_142636508.1">
    <property type="nucleotide sequence ID" value="NZ_FXTE01000004.1"/>
</dbReference>
<dbReference type="PRINTS" id="PR00111">
    <property type="entry name" value="ABHYDROLASE"/>
</dbReference>
<protein>
    <submittedName>
        <fullName evidence="2">Pimeloyl-ACP methyl ester carboxylesterase</fullName>
    </submittedName>
</protein>
<feature type="domain" description="AB hydrolase-1" evidence="1">
    <location>
        <begin position="18"/>
        <end position="252"/>
    </location>
</feature>
<proteinExistence type="predicted"/>
<dbReference type="InterPro" id="IPR000073">
    <property type="entry name" value="AB_hydrolase_1"/>
</dbReference>
<gene>
    <name evidence="2" type="ORF">SAMN06265380_10426</name>
</gene>
<dbReference type="InterPro" id="IPR029058">
    <property type="entry name" value="AB_hydrolase_fold"/>
</dbReference>
<evidence type="ECO:0000313" key="2">
    <source>
        <dbReference type="EMBL" id="SMO64092.1"/>
    </source>
</evidence>
<name>A0A521CXG2_9RHOB</name>
<dbReference type="EMBL" id="FXTE01000004">
    <property type="protein sequence ID" value="SMO64092.1"/>
    <property type="molecule type" value="Genomic_DNA"/>
</dbReference>
<sequence length="270" mass="29013">MAVAQNLHVTQLGQGDRPVLALHCTIAHSGVWAGLAAAMKGQASFIAPDMLSHGRSPDWDRQGDLYDRLTEATLEHLTEPMDLIGHSFGAAIALRLAVEHPALVRSVALIEPVYFAVAQQDAPDLVAEYAHVAQPCMDALASGDEPLAARLFNRLWAGDRGPRWSDMPETARAGMVRGIHLVSEVENELIMDSKGLLRPERIAHANMPVLLLHGALTHPVMVAINSGLKSRLPMAESAVIEGAGHMAPISHPTETGALIEAFWNRLPATA</sequence>
<accession>A0A521CXG2</accession>
<reference evidence="2 3" key="1">
    <citation type="submission" date="2017-05" db="EMBL/GenBank/DDBJ databases">
        <authorList>
            <person name="Varghese N."/>
            <person name="Submissions S."/>
        </authorList>
    </citation>
    <scope>NUCLEOTIDE SEQUENCE [LARGE SCALE GENOMIC DNA]</scope>
    <source>
        <strain evidence="2 3">DSM 28009</strain>
    </source>
</reference>
<keyword evidence="3" id="KW-1185">Reference proteome</keyword>
<dbReference type="Proteomes" id="UP000319555">
    <property type="component" value="Unassembled WGS sequence"/>
</dbReference>
<dbReference type="PANTHER" id="PTHR43689">
    <property type="entry name" value="HYDROLASE"/>
    <property type="match status" value="1"/>
</dbReference>
<evidence type="ECO:0000313" key="3">
    <source>
        <dbReference type="Proteomes" id="UP000319555"/>
    </source>
</evidence>
<dbReference type="PANTHER" id="PTHR43689:SF8">
    <property type="entry name" value="ALPHA_BETA-HYDROLASES SUPERFAMILY PROTEIN"/>
    <property type="match status" value="1"/>
</dbReference>